<evidence type="ECO:0008006" key="3">
    <source>
        <dbReference type="Google" id="ProtNLM"/>
    </source>
</evidence>
<evidence type="ECO:0000313" key="1">
    <source>
        <dbReference type="EMBL" id="CAE7255185.1"/>
    </source>
</evidence>
<dbReference type="OrthoDB" id="10461307at2759"/>
<gene>
    <name evidence="1" type="ORF">SPIL2461_LOCUS5108</name>
</gene>
<comment type="caution">
    <text evidence="1">The sequence shown here is derived from an EMBL/GenBank/DDBJ whole genome shotgun (WGS) entry which is preliminary data.</text>
</comment>
<dbReference type="EMBL" id="CAJNIZ010007107">
    <property type="protein sequence ID" value="CAE7255185.1"/>
    <property type="molecule type" value="Genomic_DNA"/>
</dbReference>
<accession>A0A812MAZ0</accession>
<reference evidence="1" key="1">
    <citation type="submission" date="2021-02" db="EMBL/GenBank/DDBJ databases">
        <authorList>
            <person name="Dougan E. K."/>
            <person name="Rhodes N."/>
            <person name="Thang M."/>
            <person name="Chan C."/>
        </authorList>
    </citation>
    <scope>NUCLEOTIDE SEQUENCE</scope>
</reference>
<protein>
    <recommendedName>
        <fullName evidence="3">Helicase-associated domain-containing protein</fullName>
    </recommendedName>
</protein>
<organism evidence="1 2">
    <name type="scientific">Symbiodinium pilosum</name>
    <name type="common">Dinoflagellate</name>
    <dbReference type="NCBI Taxonomy" id="2952"/>
    <lineage>
        <taxon>Eukaryota</taxon>
        <taxon>Sar</taxon>
        <taxon>Alveolata</taxon>
        <taxon>Dinophyceae</taxon>
        <taxon>Suessiales</taxon>
        <taxon>Symbiodiniaceae</taxon>
        <taxon>Symbiodinium</taxon>
    </lineage>
</organism>
<dbReference type="Proteomes" id="UP000649617">
    <property type="component" value="Unassembled WGS sequence"/>
</dbReference>
<sequence length="69" mass="8347">MLRKKEEEWRERLAELKEHYAQDPEKRDPPHGTALGHFVRVNRNSRLLPTGLPDWKVQELESVDGWRWE</sequence>
<evidence type="ECO:0000313" key="2">
    <source>
        <dbReference type="Proteomes" id="UP000649617"/>
    </source>
</evidence>
<keyword evidence="2" id="KW-1185">Reference proteome</keyword>
<name>A0A812MAZ0_SYMPI</name>
<dbReference type="AlphaFoldDB" id="A0A812MAZ0"/>
<proteinExistence type="predicted"/>